<feature type="domain" description="Aminoglycoside phosphotransferase" evidence="2">
    <location>
        <begin position="33"/>
        <end position="263"/>
    </location>
</feature>
<dbReference type="SUPFAM" id="SSF56112">
    <property type="entry name" value="Protein kinase-like (PK-like)"/>
    <property type="match status" value="1"/>
</dbReference>
<comment type="similarity">
    <text evidence="1">Belongs to the pseudomonas-type ThrB family.</text>
</comment>
<dbReference type="AlphaFoldDB" id="A0A8J3LPJ3"/>
<evidence type="ECO:0000313" key="3">
    <source>
        <dbReference type="EMBL" id="GIG75149.1"/>
    </source>
</evidence>
<dbReference type="InterPro" id="IPR050249">
    <property type="entry name" value="Pseudomonas-type_ThrB"/>
</dbReference>
<dbReference type="Gene3D" id="3.90.1200.10">
    <property type="match status" value="1"/>
</dbReference>
<keyword evidence="4" id="KW-1185">Reference proteome</keyword>
<accession>A0A8J3LPJ3</accession>
<organism evidence="3 4">
    <name type="scientific">Planosporangium flavigriseum</name>
    <dbReference type="NCBI Taxonomy" id="373681"/>
    <lineage>
        <taxon>Bacteria</taxon>
        <taxon>Bacillati</taxon>
        <taxon>Actinomycetota</taxon>
        <taxon>Actinomycetes</taxon>
        <taxon>Micromonosporales</taxon>
        <taxon>Micromonosporaceae</taxon>
        <taxon>Planosporangium</taxon>
    </lineage>
</organism>
<dbReference type="PANTHER" id="PTHR21064">
    <property type="entry name" value="AMINOGLYCOSIDE PHOSPHOTRANSFERASE DOMAIN-CONTAINING PROTEIN-RELATED"/>
    <property type="match status" value="1"/>
</dbReference>
<dbReference type="GO" id="GO:0004413">
    <property type="term" value="F:homoserine kinase activity"/>
    <property type="evidence" value="ECO:0007669"/>
    <property type="project" value="TreeGrafter"/>
</dbReference>
<sequence length="325" mass="36898">MESPQAQYEAFAQVALPEYGFSPDARVRLLNLSENGTFLVQEADRRAVLRVHRDGYHSRQAIESELNWLEALRSEAGVRTPETLRAVDGRRVVDLRVGDRYRHGVLFEWLPGVEPPTDDLVTQFEVLGGITARMHLHTRSWRRPADFTRFSWDDETTLGATPHWGRWQDGMAIGAAEQRILSAAADLVLRRLAAFGKGPDRFGLVHADMRLANLLLDGDQVYVIDFDDCGFSWYLYDLATAVSFIEDDPRVPEWTDAWVRGYRRVCDLSSADEQEIGTFIMLRRLLLVAWIGSHSTTDLAQEMGAEFTRVSCDLAEQYLSTTPHP</sequence>
<dbReference type="InterPro" id="IPR002575">
    <property type="entry name" value="Aminoglycoside_PTrfase"/>
</dbReference>
<name>A0A8J3LPJ3_9ACTN</name>
<dbReference type="RefSeq" id="WP_168078281.1">
    <property type="nucleotide sequence ID" value="NZ_BAAAQJ010000007.1"/>
</dbReference>
<protein>
    <submittedName>
        <fullName evidence="3">Aminoglycoside phosphotransferase</fullName>
    </submittedName>
</protein>
<dbReference type="Proteomes" id="UP000653674">
    <property type="component" value="Unassembled WGS sequence"/>
</dbReference>
<dbReference type="InterPro" id="IPR011009">
    <property type="entry name" value="Kinase-like_dom_sf"/>
</dbReference>
<dbReference type="Pfam" id="PF01636">
    <property type="entry name" value="APH"/>
    <property type="match status" value="1"/>
</dbReference>
<evidence type="ECO:0000256" key="1">
    <source>
        <dbReference type="ARBA" id="ARBA00038240"/>
    </source>
</evidence>
<gene>
    <name evidence="3" type="ORF">Pfl04_35530</name>
</gene>
<comment type="caution">
    <text evidence="3">The sequence shown here is derived from an EMBL/GenBank/DDBJ whole genome shotgun (WGS) entry which is preliminary data.</text>
</comment>
<evidence type="ECO:0000313" key="4">
    <source>
        <dbReference type="Proteomes" id="UP000653674"/>
    </source>
</evidence>
<dbReference type="GO" id="GO:0009088">
    <property type="term" value="P:threonine biosynthetic process"/>
    <property type="evidence" value="ECO:0007669"/>
    <property type="project" value="TreeGrafter"/>
</dbReference>
<dbReference type="PANTHER" id="PTHR21064:SF6">
    <property type="entry name" value="AMINOGLYCOSIDE PHOSPHOTRANSFERASE DOMAIN-CONTAINING PROTEIN"/>
    <property type="match status" value="1"/>
</dbReference>
<proteinExistence type="inferred from homology"/>
<evidence type="ECO:0000259" key="2">
    <source>
        <dbReference type="Pfam" id="PF01636"/>
    </source>
</evidence>
<dbReference type="EMBL" id="BONU01000027">
    <property type="protein sequence ID" value="GIG75149.1"/>
    <property type="molecule type" value="Genomic_DNA"/>
</dbReference>
<reference evidence="3" key="1">
    <citation type="submission" date="2021-01" db="EMBL/GenBank/DDBJ databases">
        <title>Whole genome shotgun sequence of Planosporangium flavigriseum NBRC 105377.</title>
        <authorList>
            <person name="Komaki H."/>
            <person name="Tamura T."/>
        </authorList>
    </citation>
    <scope>NUCLEOTIDE SEQUENCE</scope>
    <source>
        <strain evidence="3">NBRC 105377</strain>
    </source>
</reference>